<dbReference type="InterPro" id="IPR022764">
    <property type="entry name" value="Peptidase_S54_rhomboid_dom"/>
</dbReference>
<name>A0A4R3MKF8_9FIRM</name>
<dbReference type="OrthoDB" id="9813074at2"/>
<evidence type="ECO:0000313" key="10">
    <source>
        <dbReference type="Proteomes" id="UP000294902"/>
    </source>
</evidence>
<evidence type="ECO:0000256" key="6">
    <source>
        <dbReference type="ARBA" id="ARBA00023136"/>
    </source>
</evidence>
<evidence type="ECO:0000256" key="7">
    <source>
        <dbReference type="SAM" id="Phobius"/>
    </source>
</evidence>
<sequence>MQIFMKKFNGILLGDGFKEIPTDLETVWMYGKIKNNDLYLLNIIGLKDNLKISLEQYEVYKDITKRQFSKYGYNRIYLLNIYLTSEKSDLNEKLNDFIPNYQDELIDFHWVVNLTEGDIYVSNNQPNNFLNVYSIIESILNNEEYKNLEQIHYKSKFIPITAFLLAINTLIWVIMELVGSSTDSRTLIEFGALFSPAIIYHREYYRLFTAMFLHIGFSHLFYNMFALYLFGSRLEKVLGQYRYTILYIAAGLGGSLLSFGTVLFSEGSIRLAAGASGAIYGLQGAALYITMKTKSSLNGVSEGLLWIMTFGGLIFGFTSTNVDNMAHIGGLVTGYILMIVLNKSKNQELMKNNEIVE</sequence>
<evidence type="ECO:0000256" key="5">
    <source>
        <dbReference type="ARBA" id="ARBA00022989"/>
    </source>
</evidence>
<evidence type="ECO:0000313" key="9">
    <source>
        <dbReference type="EMBL" id="TCT12932.1"/>
    </source>
</evidence>
<dbReference type="PANTHER" id="PTHR43731">
    <property type="entry name" value="RHOMBOID PROTEASE"/>
    <property type="match status" value="1"/>
</dbReference>
<accession>A0A4R3MKF8</accession>
<organism evidence="9 10">
    <name type="scientific">Natranaerovirga pectinivora</name>
    <dbReference type="NCBI Taxonomy" id="682400"/>
    <lineage>
        <taxon>Bacteria</taxon>
        <taxon>Bacillati</taxon>
        <taxon>Bacillota</taxon>
        <taxon>Clostridia</taxon>
        <taxon>Lachnospirales</taxon>
        <taxon>Natranaerovirgaceae</taxon>
        <taxon>Natranaerovirga</taxon>
    </lineage>
</organism>
<evidence type="ECO:0000256" key="2">
    <source>
        <dbReference type="ARBA" id="ARBA00009045"/>
    </source>
</evidence>
<keyword evidence="9" id="KW-0645">Protease</keyword>
<dbReference type="SUPFAM" id="SSF144091">
    <property type="entry name" value="Rhomboid-like"/>
    <property type="match status" value="1"/>
</dbReference>
<keyword evidence="4" id="KW-0378">Hydrolase</keyword>
<evidence type="ECO:0000259" key="8">
    <source>
        <dbReference type="Pfam" id="PF01694"/>
    </source>
</evidence>
<dbReference type="AlphaFoldDB" id="A0A4R3MKF8"/>
<comment type="similarity">
    <text evidence="2">Belongs to the peptidase S54 family.</text>
</comment>
<feature type="transmembrane region" description="Helical" evidence="7">
    <location>
        <begin position="157"/>
        <end position="175"/>
    </location>
</feature>
<dbReference type="GO" id="GO:0016020">
    <property type="term" value="C:membrane"/>
    <property type="evidence" value="ECO:0007669"/>
    <property type="project" value="UniProtKB-SubCell"/>
</dbReference>
<feature type="transmembrane region" description="Helical" evidence="7">
    <location>
        <begin position="303"/>
        <end position="319"/>
    </location>
</feature>
<gene>
    <name evidence="9" type="ORF">EDC18_1106</name>
</gene>
<dbReference type="GO" id="GO:0004252">
    <property type="term" value="F:serine-type endopeptidase activity"/>
    <property type="evidence" value="ECO:0007669"/>
    <property type="project" value="InterPro"/>
</dbReference>
<feature type="transmembrane region" description="Helical" evidence="7">
    <location>
        <begin position="243"/>
        <end position="265"/>
    </location>
</feature>
<dbReference type="Proteomes" id="UP000294902">
    <property type="component" value="Unassembled WGS sequence"/>
</dbReference>
<dbReference type="InterPro" id="IPR035952">
    <property type="entry name" value="Rhomboid-like_sf"/>
</dbReference>
<dbReference type="EMBL" id="SMAL01000010">
    <property type="protein sequence ID" value="TCT12932.1"/>
    <property type="molecule type" value="Genomic_DNA"/>
</dbReference>
<dbReference type="InterPro" id="IPR050925">
    <property type="entry name" value="Rhomboid_protease_S54"/>
</dbReference>
<evidence type="ECO:0000256" key="3">
    <source>
        <dbReference type="ARBA" id="ARBA00022692"/>
    </source>
</evidence>
<reference evidence="9 10" key="1">
    <citation type="submission" date="2019-03" db="EMBL/GenBank/DDBJ databases">
        <title>Genomic Encyclopedia of Type Strains, Phase IV (KMG-IV): sequencing the most valuable type-strain genomes for metagenomic binning, comparative biology and taxonomic classification.</title>
        <authorList>
            <person name="Goeker M."/>
        </authorList>
    </citation>
    <scope>NUCLEOTIDE SEQUENCE [LARGE SCALE GENOMIC DNA]</scope>
    <source>
        <strain evidence="9 10">DSM 24629</strain>
    </source>
</reference>
<dbReference type="GO" id="GO:0006508">
    <property type="term" value="P:proteolysis"/>
    <property type="evidence" value="ECO:0007669"/>
    <property type="project" value="UniProtKB-KW"/>
</dbReference>
<keyword evidence="3 7" id="KW-0812">Transmembrane</keyword>
<comment type="subcellular location">
    <subcellularLocation>
        <location evidence="1">Membrane</location>
        <topology evidence="1">Multi-pass membrane protein</topology>
    </subcellularLocation>
</comment>
<dbReference type="PANTHER" id="PTHR43731:SF14">
    <property type="entry name" value="PRESENILIN-ASSOCIATED RHOMBOID-LIKE PROTEIN, MITOCHONDRIAL"/>
    <property type="match status" value="1"/>
</dbReference>
<feature type="transmembrane region" description="Helical" evidence="7">
    <location>
        <begin position="211"/>
        <end position="231"/>
    </location>
</feature>
<evidence type="ECO:0000256" key="1">
    <source>
        <dbReference type="ARBA" id="ARBA00004141"/>
    </source>
</evidence>
<proteinExistence type="inferred from homology"/>
<feature type="transmembrane region" description="Helical" evidence="7">
    <location>
        <begin position="325"/>
        <end position="341"/>
    </location>
</feature>
<comment type="caution">
    <text evidence="9">The sequence shown here is derived from an EMBL/GenBank/DDBJ whole genome shotgun (WGS) entry which is preliminary data.</text>
</comment>
<dbReference type="Pfam" id="PF01694">
    <property type="entry name" value="Rhomboid"/>
    <property type="match status" value="1"/>
</dbReference>
<keyword evidence="10" id="KW-1185">Reference proteome</keyword>
<evidence type="ECO:0000256" key="4">
    <source>
        <dbReference type="ARBA" id="ARBA00022801"/>
    </source>
</evidence>
<keyword evidence="6 7" id="KW-0472">Membrane</keyword>
<dbReference type="Gene3D" id="1.20.1540.10">
    <property type="entry name" value="Rhomboid-like"/>
    <property type="match status" value="1"/>
</dbReference>
<feature type="domain" description="Peptidase S54 rhomboid" evidence="8">
    <location>
        <begin position="202"/>
        <end position="341"/>
    </location>
</feature>
<protein>
    <submittedName>
        <fullName evidence="9">Membrane associated rhomboid family serine protease</fullName>
    </submittedName>
</protein>
<keyword evidence="5 7" id="KW-1133">Transmembrane helix</keyword>
<feature type="transmembrane region" description="Helical" evidence="7">
    <location>
        <begin position="271"/>
        <end position="291"/>
    </location>
</feature>
<dbReference type="RefSeq" id="WP_132253495.1">
    <property type="nucleotide sequence ID" value="NZ_SMAL01000010.1"/>
</dbReference>